<organism evidence="1 2">
    <name type="scientific">Saccoglossus kowalevskii</name>
    <name type="common">Acorn worm</name>
    <dbReference type="NCBI Taxonomy" id="10224"/>
    <lineage>
        <taxon>Eukaryota</taxon>
        <taxon>Metazoa</taxon>
        <taxon>Hemichordata</taxon>
        <taxon>Enteropneusta</taxon>
        <taxon>Harrimaniidae</taxon>
        <taxon>Saccoglossus</taxon>
    </lineage>
</organism>
<dbReference type="Gene3D" id="1.10.150.50">
    <property type="entry name" value="Transcription Factor, Ets-1"/>
    <property type="match status" value="1"/>
</dbReference>
<dbReference type="RefSeq" id="XP_006824842.1">
    <property type="nucleotide sequence ID" value="XM_006824779.1"/>
</dbReference>
<reference evidence="2" key="1">
    <citation type="submission" date="2025-08" db="UniProtKB">
        <authorList>
            <consortium name="RefSeq"/>
        </authorList>
    </citation>
    <scope>IDENTIFICATION</scope>
    <source>
        <tissue evidence="2">Testes</tissue>
    </source>
</reference>
<proteinExistence type="predicted"/>
<keyword evidence="1" id="KW-1185">Reference proteome</keyword>
<accession>A0ABM0MXV1</accession>
<gene>
    <name evidence="2" type="primary">LOC100377997</name>
</gene>
<evidence type="ECO:0000313" key="1">
    <source>
        <dbReference type="Proteomes" id="UP000694865"/>
    </source>
</evidence>
<dbReference type="InterPro" id="IPR013761">
    <property type="entry name" value="SAM/pointed_sf"/>
</dbReference>
<dbReference type="PANTHER" id="PTHR46270">
    <property type="entry name" value="ARMADILLO-TYPE FOLD-RELATED"/>
    <property type="match status" value="1"/>
</dbReference>
<dbReference type="GeneID" id="100377997"/>
<sequence length="172" mass="19661">MSQKYKDSSMCRTEATYSFKLQKTIIPLMVEPNYSPDGWLGALLGTTLYFNFCAEDDLEVVISKILEKVQFIMPSSFQVTSLSNPSTTKPEDAPQALVTSWSSDNVHEWLCQNDLEDMSNHFTVYNGEMLIQMKKLSHQAPEFFYKSLKTDVGFQDLYTILKFAKALDKLVI</sequence>
<protein>
    <submittedName>
        <fullName evidence="2">Uncharacterized protein LOC100377997</fullName>
    </submittedName>
</protein>
<evidence type="ECO:0000313" key="2">
    <source>
        <dbReference type="RefSeq" id="XP_006824842.1"/>
    </source>
</evidence>
<name>A0ABM0MXV1_SACKO</name>
<dbReference type="Proteomes" id="UP000694865">
    <property type="component" value="Unplaced"/>
</dbReference>
<dbReference type="SUPFAM" id="SSF47769">
    <property type="entry name" value="SAM/Pointed domain"/>
    <property type="match status" value="1"/>
</dbReference>
<dbReference type="PANTHER" id="PTHR46270:SF2">
    <property type="entry name" value="TIR DOMAIN-CONTAINING PROTEIN"/>
    <property type="match status" value="1"/>
</dbReference>